<evidence type="ECO:0000313" key="4">
    <source>
        <dbReference type="EMBL" id="CCA75309.1"/>
    </source>
</evidence>
<dbReference type="InParanoid" id="G4TVG6"/>
<feature type="compositionally biased region" description="Basic and acidic residues" evidence="3">
    <location>
        <begin position="455"/>
        <end position="464"/>
    </location>
</feature>
<dbReference type="STRING" id="1109443.G4TVG6"/>
<dbReference type="Gene3D" id="3.30.1120.90">
    <property type="entry name" value="Nucleosome assembly protein"/>
    <property type="match status" value="1"/>
</dbReference>
<dbReference type="FunCoup" id="G4TVG6">
    <property type="interactions" value="257"/>
</dbReference>
<evidence type="ECO:0000256" key="3">
    <source>
        <dbReference type="SAM" id="MobiDB-lite"/>
    </source>
</evidence>
<dbReference type="SUPFAM" id="SSF143113">
    <property type="entry name" value="NAP-like"/>
    <property type="match status" value="1"/>
</dbReference>
<gene>
    <name evidence="4" type="ORF">PIIN_09294</name>
</gene>
<dbReference type="Proteomes" id="UP000007148">
    <property type="component" value="Unassembled WGS sequence"/>
</dbReference>
<dbReference type="AlphaFoldDB" id="G4TVG6"/>
<evidence type="ECO:0000256" key="1">
    <source>
        <dbReference type="ARBA" id="ARBA00009947"/>
    </source>
</evidence>
<organism evidence="4 5">
    <name type="scientific">Serendipita indica (strain DSM 11827)</name>
    <name type="common">Root endophyte fungus</name>
    <name type="synonym">Piriformospora indica</name>
    <dbReference type="NCBI Taxonomy" id="1109443"/>
    <lineage>
        <taxon>Eukaryota</taxon>
        <taxon>Fungi</taxon>
        <taxon>Dikarya</taxon>
        <taxon>Basidiomycota</taxon>
        <taxon>Agaricomycotina</taxon>
        <taxon>Agaricomycetes</taxon>
        <taxon>Sebacinales</taxon>
        <taxon>Serendipitaceae</taxon>
        <taxon>Serendipita</taxon>
    </lineage>
</organism>
<evidence type="ECO:0000313" key="5">
    <source>
        <dbReference type="Proteomes" id="UP000007148"/>
    </source>
</evidence>
<dbReference type="FunFam" id="3.30.1120.90:FF:000003">
    <property type="entry name" value="Nucleosome assembly protein"/>
    <property type="match status" value="1"/>
</dbReference>
<protein>
    <submittedName>
        <fullName evidence="4">Probable nucleosome assembly protein I</fullName>
    </submittedName>
</protein>
<dbReference type="OrthoDB" id="27325at2759"/>
<dbReference type="FunFam" id="1.20.5.1500:FF:000001">
    <property type="entry name" value="Nucleosome assembly protein 1-like 1"/>
    <property type="match status" value="1"/>
</dbReference>
<dbReference type="OMA" id="YSGDFMY"/>
<dbReference type="InterPro" id="IPR037231">
    <property type="entry name" value="NAP-like_sf"/>
</dbReference>
<feature type="compositionally biased region" description="Low complexity" evidence="3">
    <location>
        <begin position="26"/>
        <end position="37"/>
    </location>
</feature>
<dbReference type="Gene3D" id="1.20.5.1500">
    <property type="match status" value="1"/>
</dbReference>
<dbReference type="GO" id="GO:0005634">
    <property type="term" value="C:nucleus"/>
    <property type="evidence" value="ECO:0007669"/>
    <property type="project" value="InterPro"/>
</dbReference>
<feature type="region of interest" description="Disordered" evidence="3">
    <location>
        <begin position="1"/>
        <end position="72"/>
    </location>
</feature>
<dbReference type="eggNOG" id="KOG1507">
    <property type="taxonomic scope" value="Eukaryota"/>
</dbReference>
<feature type="compositionally biased region" description="Acidic residues" evidence="3">
    <location>
        <begin position="178"/>
        <end position="195"/>
    </location>
</feature>
<dbReference type="InterPro" id="IPR002164">
    <property type="entry name" value="NAP_family"/>
</dbReference>
<dbReference type="PANTHER" id="PTHR11875">
    <property type="entry name" value="TESTIS-SPECIFIC Y-ENCODED PROTEIN"/>
    <property type="match status" value="1"/>
</dbReference>
<reference evidence="4 5" key="1">
    <citation type="journal article" date="2011" name="PLoS Pathog.">
        <title>Endophytic Life Strategies Decoded by Genome and Transcriptome Analyses of the Mutualistic Root Symbiont Piriformospora indica.</title>
        <authorList>
            <person name="Zuccaro A."/>
            <person name="Lahrmann U."/>
            <person name="Guldener U."/>
            <person name="Langen G."/>
            <person name="Pfiffi S."/>
            <person name="Biedenkopf D."/>
            <person name="Wong P."/>
            <person name="Samans B."/>
            <person name="Grimm C."/>
            <person name="Basiewicz M."/>
            <person name="Murat C."/>
            <person name="Martin F."/>
            <person name="Kogel K.H."/>
        </authorList>
    </citation>
    <scope>NUCLEOTIDE SEQUENCE [LARGE SCALE GENOMIC DNA]</scope>
    <source>
        <strain evidence="4 5">DSM 11827</strain>
    </source>
</reference>
<comment type="similarity">
    <text evidence="1 2">Belongs to the nucleosome assembly protein (NAP) family.</text>
</comment>
<feature type="region of interest" description="Disordered" evidence="3">
    <location>
        <begin position="163"/>
        <end position="209"/>
    </location>
</feature>
<dbReference type="Pfam" id="PF00956">
    <property type="entry name" value="NAP"/>
    <property type="match status" value="1"/>
</dbReference>
<feature type="compositionally biased region" description="Acidic residues" evidence="3">
    <location>
        <begin position="408"/>
        <end position="438"/>
    </location>
</feature>
<evidence type="ECO:0000256" key="2">
    <source>
        <dbReference type="RuleBase" id="RU003876"/>
    </source>
</evidence>
<name>G4TVG6_SERID</name>
<comment type="caution">
    <text evidence="4">The sequence shown here is derived from an EMBL/GenBank/DDBJ whole genome shotgun (WGS) entry which is preliminary data.</text>
</comment>
<dbReference type="GO" id="GO:0006334">
    <property type="term" value="P:nucleosome assembly"/>
    <property type="evidence" value="ECO:0007669"/>
    <property type="project" value="InterPro"/>
</dbReference>
<sequence length="464" mass="51650">MSSSSSSVPIQAAGGPGSVAPTPQNTPLTTAPLVTALSKPTVPTIGEEDGDGEPGPPDTPPTGAAAGGPLAGLGPKGHNAILGLVQQRLNGLMGQSSGYIEGLPSATKKRVLALKGVQSDYEKLLLQYKKETLELEKKYAALYQPLFDRRLEIIQARALPTAEELQKGHDQEVKDKEDLSDDEDEDEEEKDDDSDSFLPSDPIVEGEEGAKDGIPQFWLTTLRNHPGLSDLITERDEQALAHLTDVKIEHLGLGDKDASGKMGFKLIFEFAPNEFFEEKTLTKTYYYLDELSYEGDFVYDHAEGTPITWKQDKDLTKEVEIKRQRNRHTNKTRVVKKARSVPSFFDFFTPPQNPTDEQLENMEFRPEELDELEAKLELDYQIGEDLKDKVIPRAIDYFTGKALRYEMDDDDYSDEDFDEDDLEGDDDDDEDDEDDDDDVPKRKAKAVAPKAGKKASGDQECKQQ</sequence>
<feature type="compositionally biased region" description="Basic and acidic residues" evidence="3">
    <location>
        <begin position="164"/>
        <end position="177"/>
    </location>
</feature>
<dbReference type="HOGENOM" id="CLU_038841_1_0_1"/>
<accession>G4TVG6</accession>
<keyword evidence="5" id="KW-1185">Reference proteome</keyword>
<dbReference type="EMBL" id="CAFZ01000428">
    <property type="protein sequence ID" value="CCA75309.1"/>
    <property type="molecule type" value="Genomic_DNA"/>
</dbReference>
<proteinExistence type="inferred from homology"/>
<feature type="region of interest" description="Disordered" evidence="3">
    <location>
        <begin position="408"/>
        <end position="464"/>
    </location>
</feature>